<dbReference type="PROSITE" id="PS51257">
    <property type="entry name" value="PROKAR_LIPOPROTEIN"/>
    <property type="match status" value="1"/>
</dbReference>
<name>A0A0M0J5W6_9EUKA</name>
<proteinExistence type="predicted"/>
<accession>A0A0M0J5W6</accession>
<sequence>MQIPPKEPFKRLTTSAMTHFSLTQSCIVAAFVCYLSSCRAAACTLLFMFAANYLPALLENWRHDREEADLLSRVAKRELLVGGSRQFAGPEGYRPALGVAGRGGGLEVSRTGYLDRLKLPCHWRSNQRDCEWTRIWSFEARLVRANAPTCEASV</sequence>
<gene>
    <name evidence="1" type="ORF">Ctob_005979</name>
</gene>
<dbReference type="EMBL" id="JWZX01003348">
    <property type="protein sequence ID" value="KOO21613.1"/>
    <property type="molecule type" value="Genomic_DNA"/>
</dbReference>
<dbReference type="AlphaFoldDB" id="A0A0M0J5W6"/>
<comment type="caution">
    <text evidence="1">The sequence shown here is derived from an EMBL/GenBank/DDBJ whole genome shotgun (WGS) entry which is preliminary data.</text>
</comment>
<reference evidence="2" key="1">
    <citation type="journal article" date="2015" name="PLoS Genet.">
        <title>Genome Sequence and Transcriptome Analyses of Chrysochromulina tobin: Metabolic Tools for Enhanced Algal Fitness in the Prominent Order Prymnesiales (Haptophyceae).</title>
        <authorList>
            <person name="Hovde B.T."/>
            <person name="Deodato C.R."/>
            <person name="Hunsperger H.M."/>
            <person name="Ryken S.A."/>
            <person name="Yost W."/>
            <person name="Jha R.K."/>
            <person name="Patterson J."/>
            <person name="Monnat R.J. Jr."/>
            <person name="Barlow S.B."/>
            <person name="Starkenburg S.R."/>
            <person name="Cattolico R.A."/>
        </authorList>
    </citation>
    <scope>NUCLEOTIDE SEQUENCE</scope>
    <source>
        <strain evidence="2">CCMP291</strain>
    </source>
</reference>
<dbReference type="Proteomes" id="UP000037460">
    <property type="component" value="Unassembled WGS sequence"/>
</dbReference>
<organism evidence="1 2">
    <name type="scientific">Chrysochromulina tobinii</name>
    <dbReference type="NCBI Taxonomy" id="1460289"/>
    <lineage>
        <taxon>Eukaryota</taxon>
        <taxon>Haptista</taxon>
        <taxon>Haptophyta</taxon>
        <taxon>Prymnesiophyceae</taxon>
        <taxon>Prymnesiales</taxon>
        <taxon>Chrysochromulinaceae</taxon>
        <taxon>Chrysochromulina</taxon>
    </lineage>
</organism>
<protein>
    <submittedName>
        <fullName evidence="1">Uncharacterized protein</fullName>
    </submittedName>
</protein>
<keyword evidence="2" id="KW-1185">Reference proteome</keyword>
<evidence type="ECO:0000313" key="1">
    <source>
        <dbReference type="EMBL" id="KOO21613.1"/>
    </source>
</evidence>
<evidence type="ECO:0000313" key="2">
    <source>
        <dbReference type="Proteomes" id="UP000037460"/>
    </source>
</evidence>